<evidence type="ECO:0000256" key="5">
    <source>
        <dbReference type="ARBA" id="ARBA00022989"/>
    </source>
</evidence>
<evidence type="ECO:0000259" key="10">
    <source>
        <dbReference type="Pfam" id="PF00324"/>
    </source>
</evidence>
<dbReference type="Pfam" id="PF03522">
    <property type="entry name" value="SLC12"/>
    <property type="match status" value="1"/>
</dbReference>
<feature type="domain" description="Amino acid permease/ SLC12A" evidence="10">
    <location>
        <begin position="19"/>
        <end position="461"/>
    </location>
</feature>
<evidence type="ECO:0000256" key="4">
    <source>
        <dbReference type="ARBA" id="ARBA00022692"/>
    </source>
</evidence>
<dbReference type="PANTHER" id="PTHR11827">
    <property type="entry name" value="SOLUTE CARRIER FAMILY 12, CATION COTRANSPORTERS"/>
    <property type="match status" value="1"/>
</dbReference>
<evidence type="ECO:0000256" key="9">
    <source>
        <dbReference type="SAM" id="Phobius"/>
    </source>
</evidence>
<dbReference type="RefSeq" id="WP_073476416.1">
    <property type="nucleotide sequence ID" value="NZ_FQZU01000015.1"/>
</dbReference>
<keyword evidence="6 9" id="KW-0472">Membrane</keyword>
<gene>
    <name evidence="12" type="ORF">SAMN02745216_02576</name>
</gene>
<comment type="similarity">
    <text evidence="2">Belongs to the SLC12A transporter family.</text>
</comment>
<feature type="transmembrane region" description="Helical" evidence="9">
    <location>
        <begin position="12"/>
        <end position="36"/>
    </location>
</feature>
<feature type="coiled-coil region" evidence="7">
    <location>
        <begin position="749"/>
        <end position="826"/>
    </location>
</feature>
<feature type="transmembrane region" description="Helical" evidence="9">
    <location>
        <begin position="196"/>
        <end position="219"/>
    </location>
</feature>
<comment type="subcellular location">
    <subcellularLocation>
        <location evidence="1">Membrane</location>
        <topology evidence="1">Multi-pass membrane protein</topology>
    </subcellularLocation>
</comment>
<evidence type="ECO:0000256" key="1">
    <source>
        <dbReference type="ARBA" id="ARBA00004141"/>
    </source>
</evidence>
<dbReference type="InterPro" id="IPR004842">
    <property type="entry name" value="SLC12A_fam"/>
</dbReference>
<feature type="transmembrane region" description="Helical" evidence="9">
    <location>
        <begin position="156"/>
        <end position="176"/>
    </location>
</feature>
<accession>A0A1M6NFT1</accession>
<feature type="transmembrane region" description="Helical" evidence="9">
    <location>
        <begin position="328"/>
        <end position="347"/>
    </location>
</feature>
<dbReference type="OrthoDB" id="3181223at2"/>
<feature type="transmembrane region" description="Helical" evidence="9">
    <location>
        <begin position="231"/>
        <end position="252"/>
    </location>
</feature>
<dbReference type="STRING" id="1121393.SAMN02745216_02576"/>
<dbReference type="InterPro" id="IPR004841">
    <property type="entry name" value="AA-permease/SLC12A_dom"/>
</dbReference>
<dbReference type="Proteomes" id="UP000183994">
    <property type="component" value="Unassembled WGS sequence"/>
</dbReference>
<evidence type="ECO:0000313" key="13">
    <source>
        <dbReference type="Proteomes" id="UP000183994"/>
    </source>
</evidence>
<organism evidence="12 13">
    <name type="scientific">Desulfatibacillum alkenivorans DSM 16219</name>
    <dbReference type="NCBI Taxonomy" id="1121393"/>
    <lineage>
        <taxon>Bacteria</taxon>
        <taxon>Pseudomonadati</taxon>
        <taxon>Thermodesulfobacteriota</taxon>
        <taxon>Desulfobacteria</taxon>
        <taxon>Desulfobacterales</taxon>
        <taxon>Desulfatibacillaceae</taxon>
        <taxon>Desulfatibacillum</taxon>
    </lineage>
</organism>
<dbReference type="EMBL" id="FQZU01000015">
    <property type="protein sequence ID" value="SHJ94611.1"/>
    <property type="molecule type" value="Genomic_DNA"/>
</dbReference>
<evidence type="ECO:0000256" key="2">
    <source>
        <dbReference type="ARBA" id="ARBA00010593"/>
    </source>
</evidence>
<feature type="transmembrane region" description="Helical" evidence="9">
    <location>
        <begin position="92"/>
        <end position="116"/>
    </location>
</feature>
<evidence type="ECO:0000256" key="6">
    <source>
        <dbReference type="ARBA" id="ARBA00023136"/>
    </source>
</evidence>
<evidence type="ECO:0000256" key="8">
    <source>
        <dbReference type="SAM" id="MobiDB-lite"/>
    </source>
</evidence>
<dbReference type="Pfam" id="PF00324">
    <property type="entry name" value="AA_permease"/>
    <property type="match status" value="1"/>
</dbReference>
<evidence type="ECO:0000259" key="11">
    <source>
        <dbReference type="Pfam" id="PF03522"/>
    </source>
</evidence>
<feature type="transmembrane region" description="Helical" evidence="9">
    <location>
        <begin position="128"/>
        <end position="149"/>
    </location>
</feature>
<keyword evidence="7" id="KW-0175">Coiled coil</keyword>
<keyword evidence="3" id="KW-0813">Transport</keyword>
<evidence type="ECO:0000256" key="3">
    <source>
        <dbReference type="ARBA" id="ARBA00022448"/>
    </source>
</evidence>
<dbReference type="AlphaFoldDB" id="A0A1M6NFT1"/>
<name>A0A1M6NFT1_9BACT</name>
<feature type="domain" description="SLC12A transporter C-terminal" evidence="11">
    <location>
        <begin position="611"/>
        <end position="710"/>
    </location>
</feature>
<proteinExistence type="inferred from homology"/>
<feature type="compositionally biased region" description="Acidic residues" evidence="8">
    <location>
        <begin position="857"/>
        <end position="876"/>
    </location>
</feature>
<sequence length="876" mass="95221">MNNKAAEPNGSKLGTFAGVFTPSILTILGIILFLRLGYVVGEAGLWKVLIIIGLANAISVLTSVSLSAVATNMKVKGGGDYYLISRTLGLEFGGAIGLVLFLAQSVSIAFYCIGFGEALEGILPGGSALSPRMIALIAMSLLFVFAWLGADVATKFQFVVMALLVLALASFFIGGLPQVKGSTLAQNWTGPSNGPGFWILFAIFFPAVTGFTQGVSMSGDLKDPIKSLPRGTFAAVFLSIAVYFGAAMVFAATSSLDVLSKDYSAMQKVAKWPVLIDAGVVAATLSSAMASFLGAPRILQSLAQDKIFPFLTPFAKGEGASGNPRRGVLLAAGIALITVLTGNLNLIAPVVSMFFLISYGLLNYATYFEAKASSPSFRPTFQFFNKNYSLLGFLACLGAMLAIDPKAGAAAIAVLFAIHQYLLRTAHTERWADGQRSHHLQEMRKHLLATVNEPEHYRDWRPYILVFTERPDRRANLLRFSSWLEGKSGTVTAVHVIEKSGAVGYKMKQEAEEELRQAIAEQKLPIFPLAIRTSDVQTSLETLVQCFGIGPFKANTAVLNWFEEKRYSTVGGREIPYSRNLRIAFRAGVNIVLLAAGEEEWAALDAIPKEDRRIDVWWKDDATGRLMLLLAYLITRNSGWENAKIRVLAQAGKEDEKEAVMIMSDFLQEARIKAEPVVLSKVDPQAVREESGDAALVFSPFRLHYNQLQNQFGGKIEDLLNKLPIVALVLASHDVDLTAQPDEGEAGKLAAAMDEYEACLKKAQSLEHDAEMAREEALKAETRLLDCPTENTEEAAAQRAAMVKQAQEARDEAAKAFKKSAKAEARLQEAARIMESLGLTIKAPQAPQTEKKQSEAPAEDSENNETPENENIEPED</sequence>
<dbReference type="PANTHER" id="PTHR11827:SF72">
    <property type="entry name" value="GH08340P"/>
    <property type="match status" value="1"/>
</dbReference>
<evidence type="ECO:0000313" key="12">
    <source>
        <dbReference type="EMBL" id="SHJ94611.1"/>
    </source>
</evidence>
<feature type="region of interest" description="Disordered" evidence="8">
    <location>
        <begin position="838"/>
        <end position="876"/>
    </location>
</feature>
<keyword evidence="5 9" id="KW-1133">Transmembrane helix</keyword>
<feature type="transmembrane region" description="Helical" evidence="9">
    <location>
        <begin position="272"/>
        <end position="293"/>
    </location>
</feature>
<dbReference type="InterPro" id="IPR018491">
    <property type="entry name" value="SLC12_C"/>
</dbReference>
<protein>
    <submittedName>
        <fullName evidence="12">Transporter, cation-chloride cotransporter (CCC) family</fullName>
    </submittedName>
</protein>
<keyword evidence="4 9" id="KW-0812">Transmembrane</keyword>
<reference evidence="13" key="1">
    <citation type="submission" date="2016-11" db="EMBL/GenBank/DDBJ databases">
        <authorList>
            <person name="Varghese N."/>
            <person name="Submissions S."/>
        </authorList>
    </citation>
    <scope>NUCLEOTIDE SEQUENCE [LARGE SCALE GENOMIC DNA]</scope>
    <source>
        <strain evidence="13">DSM 16219</strain>
    </source>
</reference>
<feature type="transmembrane region" description="Helical" evidence="9">
    <location>
        <begin position="48"/>
        <end position="71"/>
    </location>
</feature>
<dbReference type="FunFam" id="1.20.1740.10:FF:000013">
    <property type="entry name" value="Solute carrier family 12 member"/>
    <property type="match status" value="1"/>
</dbReference>
<evidence type="ECO:0000256" key="7">
    <source>
        <dbReference type="SAM" id="Coils"/>
    </source>
</evidence>
<dbReference type="GO" id="GO:0015377">
    <property type="term" value="F:chloride:monoatomic cation symporter activity"/>
    <property type="evidence" value="ECO:0007669"/>
    <property type="project" value="InterPro"/>
</dbReference>
<dbReference type="Gene3D" id="1.20.1740.10">
    <property type="entry name" value="Amino acid/polyamine transporter I"/>
    <property type="match status" value="1"/>
</dbReference>
<keyword evidence="13" id="KW-1185">Reference proteome</keyword>
<dbReference type="GO" id="GO:0016020">
    <property type="term" value="C:membrane"/>
    <property type="evidence" value="ECO:0007669"/>
    <property type="project" value="UniProtKB-SubCell"/>
</dbReference>